<feature type="domain" description="Class II aldolase/adducin N-terminal" evidence="3">
    <location>
        <begin position="3"/>
        <end position="178"/>
    </location>
</feature>
<dbReference type="Proteomes" id="UP000466307">
    <property type="component" value="Unassembled WGS sequence"/>
</dbReference>
<dbReference type="InterPro" id="IPR050197">
    <property type="entry name" value="Aldolase_class_II_sugar_metab"/>
</dbReference>
<reference evidence="4 5" key="1">
    <citation type="submission" date="2020-01" db="EMBL/GenBank/DDBJ databases">
        <title>Investigation of new actinobacteria for the biodesulphurisation of diesel fuel.</title>
        <authorList>
            <person name="Athi Narayanan S.M."/>
        </authorList>
    </citation>
    <scope>NUCLEOTIDE SEQUENCE [LARGE SCALE GENOMIC DNA]</scope>
    <source>
        <strain evidence="4 5">213E</strain>
    </source>
</reference>
<comment type="caution">
    <text evidence="4">The sequence shown here is derived from an EMBL/GenBank/DDBJ whole genome shotgun (WGS) entry which is preliminary data.</text>
</comment>
<dbReference type="PANTHER" id="PTHR22789:SF0">
    <property type="entry name" value="3-OXO-TETRONATE 4-PHOSPHATE DECARBOXYLASE-RELATED"/>
    <property type="match status" value="1"/>
</dbReference>
<gene>
    <name evidence="4" type="ORF">GYA93_22210</name>
</gene>
<dbReference type="GO" id="GO:0019323">
    <property type="term" value="P:pentose catabolic process"/>
    <property type="evidence" value="ECO:0007669"/>
    <property type="project" value="TreeGrafter"/>
</dbReference>
<dbReference type="GO" id="GO:0046872">
    <property type="term" value="F:metal ion binding"/>
    <property type="evidence" value="ECO:0007669"/>
    <property type="project" value="UniProtKB-KW"/>
</dbReference>
<keyword evidence="1" id="KW-0479">Metal-binding</keyword>
<dbReference type="GO" id="GO:0016832">
    <property type="term" value="F:aldehyde-lyase activity"/>
    <property type="evidence" value="ECO:0007669"/>
    <property type="project" value="TreeGrafter"/>
</dbReference>
<keyword evidence="5" id="KW-1185">Reference proteome</keyword>
<evidence type="ECO:0000313" key="5">
    <source>
        <dbReference type="Proteomes" id="UP000466307"/>
    </source>
</evidence>
<dbReference type="AlphaFoldDB" id="A0A7K3LWC9"/>
<dbReference type="GO" id="GO:0005829">
    <property type="term" value="C:cytosol"/>
    <property type="evidence" value="ECO:0007669"/>
    <property type="project" value="TreeGrafter"/>
</dbReference>
<proteinExistence type="predicted"/>
<dbReference type="SMART" id="SM01007">
    <property type="entry name" value="Aldolase_II"/>
    <property type="match status" value="1"/>
</dbReference>
<dbReference type="PANTHER" id="PTHR22789">
    <property type="entry name" value="FUCULOSE PHOSPHATE ALDOLASE"/>
    <property type="match status" value="1"/>
</dbReference>
<dbReference type="EMBL" id="JAADZU010000108">
    <property type="protein sequence ID" value="NDK92251.1"/>
    <property type="molecule type" value="Genomic_DNA"/>
</dbReference>
<name>A0A7K3LWC9_9ACTN</name>
<dbReference type="Gene3D" id="3.40.225.10">
    <property type="entry name" value="Class II aldolase/adducin N-terminal domain"/>
    <property type="match status" value="1"/>
</dbReference>
<accession>A0A7K3LWC9</accession>
<dbReference type="SUPFAM" id="SSF53639">
    <property type="entry name" value="AraD/HMP-PK domain-like"/>
    <property type="match status" value="1"/>
</dbReference>
<evidence type="ECO:0000256" key="1">
    <source>
        <dbReference type="ARBA" id="ARBA00022723"/>
    </source>
</evidence>
<keyword evidence="2" id="KW-0456">Lyase</keyword>
<protein>
    <submittedName>
        <fullName evidence="4">Class II aldolase/adducin family protein</fullName>
    </submittedName>
</protein>
<dbReference type="Pfam" id="PF00596">
    <property type="entry name" value="Aldolase_II"/>
    <property type="match status" value="1"/>
</dbReference>
<organism evidence="4 5">
    <name type="scientific">Gordonia desulfuricans</name>
    <dbReference type="NCBI Taxonomy" id="89051"/>
    <lineage>
        <taxon>Bacteria</taxon>
        <taxon>Bacillati</taxon>
        <taxon>Actinomycetota</taxon>
        <taxon>Actinomycetes</taxon>
        <taxon>Mycobacteriales</taxon>
        <taxon>Gordoniaceae</taxon>
        <taxon>Gordonia</taxon>
    </lineage>
</organism>
<dbReference type="InterPro" id="IPR001303">
    <property type="entry name" value="Aldolase_II/adducin_N"/>
</dbReference>
<evidence type="ECO:0000259" key="3">
    <source>
        <dbReference type="SMART" id="SM01007"/>
    </source>
</evidence>
<evidence type="ECO:0000256" key="2">
    <source>
        <dbReference type="ARBA" id="ARBA00023239"/>
    </source>
</evidence>
<sequence>MRETVATAARRLAESGVFVGTAGNISARSDDVVAITASGAQLGAITADQVTLVTLSGEVVDGPRPSSEIDLHLGVYRRPEFAAMTSVVHTHSRFATALSVVRDHLPVIHYQQLSLGGALRVAPFATFGTPELADAVHRALSGRLAALMANHGAVTLGMGVDNAADNALLLEWLCEIYWHASSLGTPRELTEQQQRAVVEHALQIGYGTVRQA</sequence>
<dbReference type="InterPro" id="IPR036409">
    <property type="entry name" value="Aldolase_II/adducin_N_sf"/>
</dbReference>
<evidence type="ECO:0000313" key="4">
    <source>
        <dbReference type="EMBL" id="NDK92251.1"/>
    </source>
</evidence>